<protein>
    <recommendedName>
        <fullName evidence="6">B12-binding domain-containing protein</fullName>
    </recommendedName>
</protein>
<evidence type="ECO:0000313" key="8">
    <source>
        <dbReference type="Proteomes" id="UP000198324"/>
    </source>
</evidence>
<proteinExistence type="predicted"/>
<dbReference type="InterPro" id="IPR007197">
    <property type="entry name" value="rSAM"/>
</dbReference>
<evidence type="ECO:0000256" key="1">
    <source>
        <dbReference type="ARBA" id="ARBA00001966"/>
    </source>
</evidence>
<dbReference type="GO" id="GO:0005829">
    <property type="term" value="C:cytosol"/>
    <property type="evidence" value="ECO:0007669"/>
    <property type="project" value="TreeGrafter"/>
</dbReference>
<evidence type="ECO:0000313" key="7">
    <source>
        <dbReference type="EMBL" id="SNS20948.1"/>
    </source>
</evidence>
<dbReference type="InterPro" id="IPR006638">
    <property type="entry name" value="Elp3/MiaA/NifB-like_rSAM"/>
</dbReference>
<dbReference type="InterPro" id="IPR006158">
    <property type="entry name" value="Cobalamin-bd"/>
</dbReference>
<keyword evidence="8" id="KW-1185">Reference proteome</keyword>
<accession>A0A239CMI5</accession>
<dbReference type="AlphaFoldDB" id="A0A239CMI5"/>
<name>A0A239CMI5_9BACT</name>
<evidence type="ECO:0000256" key="5">
    <source>
        <dbReference type="ARBA" id="ARBA00023014"/>
    </source>
</evidence>
<evidence type="ECO:0000256" key="4">
    <source>
        <dbReference type="ARBA" id="ARBA00023004"/>
    </source>
</evidence>
<reference evidence="7 8" key="1">
    <citation type="submission" date="2017-06" db="EMBL/GenBank/DDBJ databases">
        <authorList>
            <person name="Kim H.J."/>
            <person name="Triplett B.A."/>
        </authorList>
    </citation>
    <scope>NUCLEOTIDE SEQUENCE [LARGE SCALE GENOMIC DNA]</scope>
    <source>
        <strain evidence="7 8">DSM 13116</strain>
    </source>
</reference>
<organism evidence="7 8">
    <name type="scientific">Humidesulfovibrio mexicanus</name>
    <dbReference type="NCBI Taxonomy" id="147047"/>
    <lineage>
        <taxon>Bacteria</taxon>
        <taxon>Pseudomonadati</taxon>
        <taxon>Thermodesulfobacteriota</taxon>
        <taxon>Desulfovibrionia</taxon>
        <taxon>Desulfovibrionales</taxon>
        <taxon>Desulfovibrionaceae</taxon>
        <taxon>Humidesulfovibrio</taxon>
    </lineage>
</organism>
<dbReference type="PROSITE" id="PS51332">
    <property type="entry name" value="B12_BINDING"/>
    <property type="match status" value="1"/>
</dbReference>
<keyword evidence="4" id="KW-0408">Iron</keyword>
<sequence length="666" mass="75645">MNENLIYLCDLTHTAHGVVSEFVPYGIGCIKSYFHTHSRFGKDVEVKLFKYPADLAASFERDMPGVVGFSNYVWNHSLSHGFAQRIKELAPDCLVVAGGPNYPLEAEQRERWLREHPAYDIYTAGEGERAFTMMMDAWLPTRDKKAMWERGLPGCHGLENGKAHLDDVIPRQDNLDDFPSPYLAGYLDDFLLRPNSIPLVEAARGCPFTCAYCERGSVKWTRITRKSVDVFEQELASISAKTKSTILLLADSNYGMYPQDVEIARVIKRSQDSAGYPLYVSVSTGKNAEDNILKCVEILGDSLPLTAAVQSLAPDVLRNVKRQNVSTDKLISMAKSAHARDSITRSEVILALPGDTREKHFSTVFQLVDAGMDLILLYTLMLLDGSELNTTTYKTRYRMQTRHRLSHRCYGNYPFAGATVHAAETEEAVVALDTMTFDDYLECRALALTSSIFYSDEIIYELYAFLDRQGIKASAFLRTVHEQRDRLMPSGLADLYRAFQYDTAQELWDDREALKELLRTGDEETIRTKAVGYNILFSYRGQAFFELVDEIVHMAFNAARELLPAEVLANANDYLHELERYVVFKKRSPFDCSLTFSDSFNYDFPAMEECRFDTEPLKLDAPRVLDFRHTERQAALLGSFEPGIEGAKRAMPRLSVPKIYRQVHWA</sequence>
<dbReference type="GO" id="GO:0046872">
    <property type="term" value="F:metal ion binding"/>
    <property type="evidence" value="ECO:0007669"/>
    <property type="project" value="UniProtKB-KW"/>
</dbReference>
<dbReference type="InterPro" id="IPR058240">
    <property type="entry name" value="rSAM_sf"/>
</dbReference>
<dbReference type="PANTHER" id="PTHR43409">
    <property type="entry name" value="ANAEROBIC MAGNESIUM-PROTOPORPHYRIN IX MONOMETHYL ESTER CYCLASE-RELATED"/>
    <property type="match status" value="1"/>
</dbReference>
<dbReference type="RefSeq" id="WP_089275380.1">
    <property type="nucleotide sequence ID" value="NZ_FZOC01000008.1"/>
</dbReference>
<gene>
    <name evidence="7" type="ORF">SAMN04488503_3195</name>
</gene>
<dbReference type="Proteomes" id="UP000198324">
    <property type="component" value="Unassembled WGS sequence"/>
</dbReference>
<dbReference type="SUPFAM" id="SSF102114">
    <property type="entry name" value="Radical SAM enzymes"/>
    <property type="match status" value="1"/>
</dbReference>
<dbReference type="Gene3D" id="3.80.30.20">
    <property type="entry name" value="tm_1862 like domain"/>
    <property type="match status" value="1"/>
</dbReference>
<evidence type="ECO:0000256" key="3">
    <source>
        <dbReference type="ARBA" id="ARBA00022723"/>
    </source>
</evidence>
<dbReference type="SFLD" id="SFLDS00029">
    <property type="entry name" value="Radical_SAM"/>
    <property type="match status" value="1"/>
</dbReference>
<dbReference type="InterPro" id="IPR023404">
    <property type="entry name" value="rSAM_horseshoe"/>
</dbReference>
<dbReference type="Gene3D" id="3.40.50.280">
    <property type="entry name" value="Cobalamin-binding domain"/>
    <property type="match status" value="1"/>
</dbReference>
<dbReference type="PANTHER" id="PTHR43409:SF16">
    <property type="entry name" value="SLR0320 PROTEIN"/>
    <property type="match status" value="1"/>
</dbReference>
<dbReference type="SMART" id="SM00729">
    <property type="entry name" value="Elp3"/>
    <property type="match status" value="1"/>
</dbReference>
<dbReference type="SFLD" id="SFLDG01082">
    <property type="entry name" value="B12-binding_domain_containing"/>
    <property type="match status" value="1"/>
</dbReference>
<dbReference type="InterPro" id="IPR051198">
    <property type="entry name" value="BchE-like"/>
</dbReference>
<keyword evidence="3" id="KW-0479">Metal-binding</keyword>
<feature type="domain" description="B12-binding" evidence="6">
    <location>
        <begin position="7"/>
        <end position="145"/>
    </location>
</feature>
<dbReference type="EMBL" id="FZOC01000008">
    <property type="protein sequence ID" value="SNS20948.1"/>
    <property type="molecule type" value="Genomic_DNA"/>
</dbReference>
<evidence type="ECO:0000259" key="6">
    <source>
        <dbReference type="PROSITE" id="PS51332"/>
    </source>
</evidence>
<keyword evidence="2" id="KW-0949">S-adenosyl-L-methionine</keyword>
<comment type="cofactor">
    <cofactor evidence="1">
        <name>[4Fe-4S] cluster</name>
        <dbReference type="ChEBI" id="CHEBI:49883"/>
    </cofactor>
</comment>
<keyword evidence="5" id="KW-0411">Iron-sulfur</keyword>
<evidence type="ECO:0000256" key="2">
    <source>
        <dbReference type="ARBA" id="ARBA00022691"/>
    </source>
</evidence>
<dbReference type="GO" id="GO:0051536">
    <property type="term" value="F:iron-sulfur cluster binding"/>
    <property type="evidence" value="ECO:0007669"/>
    <property type="project" value="UniProtKB-KW"/>
</dbReference>
<dbReference type="OrthoDB" id="9804952at2"/>
<dbReference type="GO" id="GO:0031419">
    <property type="term" value="F:cobalamin binding"/>
    <property type="evidence" value="ECO:0007669"/>
    <property type="project" value="InterPro"/>
</dbReference>
<dbReference type="GO" id="GO:0003824">
    <property type="term" value="F:catalytic activity"/>
    <property type="evidence" value="ECO:0007669"/>
    <property type="project" value="InterPro"/>
</dbReference>